<evidence type="ECO:0000256" key="1">
    <source>
        <dbReference type="SAM" id="Coils"/>
    </source>
</evidence>
<dbReference type="EnsemblMetazoa" id="XM_020002083.1">
    <property type="protein sequence ID" value="XP_019857642.1"/>
    <property type="gene ID" value="LOC105314341"/>
</dbReference>
<feature type="compositionally biased region" description="Polar residues" evidence="2">
    <location>
        <begin position="431"/>
        <end position="445"/>
    </location>
</feature>
<feature type="region of interest" description="Disordered" evidence="2">
    <location>
        <begin position="614"/>
        <end position="724"/>
    </location>
</feature>
<feature type="compositionally biased region" description="Acidic residues" evidence="2">
    <location>
        <begin position="750"/>
        <end position="763"/>
    </location>
</feature>
<feature type="coiled-coil region" evidence="1">
    <location>
        <begin position="91"/>
        <end position="264"/>
    </location>
</feature>
<name>A0AAN0JKT8_AMPQE</name>
<dbReference type="RefSeq" id="XP_019857642.1">
    <property type="nucleotide sequence ID" value="XM_020002083.1"/>
</dbReference>
<proteinExistence type="predicted"/>
<evidence type="ECO:0000313" key="4">
    <source>
        <dbReference type="Proteomes" id="UP000007879"/>
    </source>
</evidence>
<evidence type="ECO:0000256" key="2">
    <source>
        <dbReference type="SAM" id="MobiDB-lite"/>
    </source>
</evidence>
<dbReference type="GeneID" id="105314341"/>
<sequence>METEKCQIEALTRDIEQSRAELKEQEDDFKHQLQKQEQELTRISTWLHKHQAEFKVCLSKKEQLERKYDADKQDDIEAVKKQLINEHSKPIETLADEGEKTKGELMKAKEQFFKEKTKLEKRIKELEQGETDRVKEMEEEIQILSAQVNAYSREVEKQKGLRTQSQEKYKTEVNELNERLANEIKTKQQLNNELVEMRQQLDSVSKKHETETAELQEKSKQIVQQLHQMIQGAYERLENERKSKEQLASELAGLKQQLANVSADKKEAIYSQQQLASELAGLRHQFDAVSVNYDQLRTAYHEERAEVTRLEDQMKKMKQANVKLKDSLQQLRIPSTPQPMAAPQDHSIRDLQRASYPVPITIGTHQNFVPSAPVPGGPKQVVQSDGDGVLIVSKTEGVTPAHHTDSDSVPEDSPPLMSKEEMARMFKSRDQQGSSDWTQSPQQVKDSLVKEQRRQELAMKVDDAILEVERMRESQQNVKKQSSVSTKKVPSPSQQTSSKQKTKPKVKKNQAKQQASDDSESDIEENKLIDNIDEEIQQMAEDVRKGSRGPTTAEKLKAYKSRATPTTDNPRLSAYGGGARDEYVMNQKETHHHSNQLHSDDVAVANVRPLMTAEDMAKLFKQQQEQPAPQQQQPAASYRPERQPPQLDYNTPPSLIQSEADTDKLLKELDQSRKTYAATPRNPSPVLPRLQSPLPELDSPQELPEDDKDNNDDKGRPLDPNLICPKCGKQYRVGQIQKLRRHMNAPCSNEDSDESDEETDKDEEEIRQMAEQRRKEMQGPSTAEVLFNDDNSSLPYDPNLVCPKCGKQYRVGEIQKLRRHLNEFCTGIR</sequence>
<keyword evidence="1" id="KW-0175">Coiled coil</keyword>
<organism evidence="3 4">
    <name type="scientific">Amphimedon queenslandica</name>
    <name type="common">Sponge</name>
    <dbReference type="NCBI Taxonomy" id="400682"/>
    <lineage>
        <taxon>Eukaryota</taxon>
        <taxon>Metazoa</taxon>
        <taxon>Porifera</taxon>
        <taxon>Demospongiae</taxon>
        <taxon>Heteroscleromorpha</taxon>
        <taxon>Haplosclerida</taxon>
        <taxon>Niphatidae</taxon>
        <taxon>Amphimedon</taxon>
    </lineage>
</organism>
<protein>
    <submittedName>
        <fullName evidence="3">Uncharacterized protein</fullName>
    </submittedName>
</protein>
<dbReference type="AlphaFoldDB" id="A0AAN0JKT8"/>
<accession>A0AAN0JKT8</accession>
<evidence type="ECO:0000313" key="3">
    <source>
        <dbReference type="EnsemblMetazoa" id="XP_019857642.1"/>
    </source>
</evidence>
<feature type="compositionally biased region" description="Low complexity" evidence="2">
    <location>
        <begin position="474"/>
        <end position="499"/>
    </location>
</feature>
<feature type="compositionally biased region" description="Low complexity" evidence="2">
    <location>
        <begin position="622"/>
        <end position="636"/>
    </location>
</feature>
<feature type="coiled-coil region" evidence="1">
    <location>
        <begin position="293"/>
        <end position="330"/>
    </location>
</feature>
<dbReference type="KEGG" id="aqu:105314341"/>
<feature type="region of interest" description="Disordered" evidence="2">
    <location>
        <begin position="742"/>
        <end position="793"/>
    </location>
</feature>
<feature type="compositionally biased region" description="Basic and acidic residues" evidence="2">
    <location>
        <begin position="661"/>
        <end position="673"/>
    </location>
</feature>
<reference evidence="3" key="2">
    <citation type="submission" date="2024-06" db="UniProtKB">
        <authorList>
            <consortium name="EnsemblMetazoa"/>
        </authorList>
    </citation>
    <scope>IDENTIFICATION</scope>
</reference>
<feature type="region of interest" description="Disordered" evidence="2">
    <location>
        <begin position="426"/>
        <end position="454"/>
    </location>
</feature>
<reference evidence="4" key="1">
    <citation type="journal article" date="2010" name="Nature">
        <title>The Amphimedon queenslandica genome and the evolution of animal complexity.</title>
        <authorList>
            <person name="Srivastava M."/>
            <person name="Simakov O."/>
            <person name="Chapman J."/>
            <person name="Fahey B."/>
            <person name="Gauthier M.E."/>
            <person name="Mitros T."/>
            <person name="Richards G.S."/>
            <person name="Conaco C."/>
            <person name="Dacre M."/>
            <person name="Hellsten U."/>
            <person name="Larroux C."/>
            <person name="Putnam N.H."/>
            <person name="Stanke M."/>
            <person name="Adamska M."/>
            <person name="Darling A."/>
            <person name="Degnan S.M."/>
            <person name="Oakley T.H."/>
            <person name="Plachetzki D.C."/>
            <person name="Zhai Y."/>
            <person name="Adamski M."/>
            <person name="Calcino A."/>
            <person name="Cummins S.F."/>
            <person name="Goodstein D.M."/>
            <person name="Harris C."/>
            <person name="Jackson D.J."/>
            <person name="Leys S.P."/>
            <person name="Shu S."/>
            <person name="Woodcroft B.J."/>
            <person name="Vervoort M."/>
            <person name="Kosik K.S."/>
            <person name="Manning G."/>
            <person name="Degnan B.M."/>
            <person name="Rokhsar D.S."/>
        </authorList>
    </citation>
    <scope>NUCLEOTIDE SEQUENCE [LARGE SCALE GENOMIC DNA]</scope>
</reference>
<feature type="compositionally biased region" description="Basic residues" evidence="2">
    <location>
        <begin position="500"/>
        <end position="510"/>
    </location>
</feature>
<feature type="region of interest" description="Disordered" evidence="2">
    <location>
        <begin position="472"/>
        <end position="600"/>
    </location>
</feature>
<feature type="compositionally biased region" description="Polar residues" evidence="2">
    <location>
        <begin position="648"/>
        <end position="659"/>
    </location>
</feature>
<feature type="coiled-coil region" evidence="1">
    <location>
        <begin position="1"/>
        <end position="67"/>
    </location>
</feature>
<keyword evidence="4" id="KW-1185">Reference proteome</keyword>
<dbReference type="Proteomes" id="UP000007879">
    <property type="component" value="Unassembled WGS sequence"/>
</dbReference>
<feature type="region of interest" description="Disordered" evidence="2">
    <location>
        <begin position="397"/>
        <end position="416"/>
    </location>
</feature>
<feature type="compositionally biased region" description="Basic and acidic residues" evidence="2">
    <location>
        <begin position="764"/>
        <end position="777"/>
    </location>
</feature>